<evidence type="ECO:0000256" key="1">
    <source>
        <dbReference type="SAM" id="Coils"/>
    </source>
</evidence>
<organism evidence="2 3">
    <name type="scientific">Athelia psychrophila</name>
    <dbReference type="NCBI Taxonomy" id="1759441"/>
    <lineage>
        <taxon>Eukaryota</taxon>
        <taxon>Fungi</taxon>
        <taxon>Dikarya</taxon>
        <taxon>Basidiomycota</taxon>
        <taxon>Agaricomycotina</taxon>
        <taxon>Agaricomycetes</taxon>
        <taxon>Agaricomycetidae</taxon>
        <taxon>Atheliales</taxon>
        <taxon>Atheliaceae</taxon>
        <taxon>Athelia</taxon>
    </lineage>
</organism>
<keyword evidence="1" id="KW-0175">Coiled coil</keyword>
<keyword evidence="3" id="KW-1185">Reference proteome</keyword>
<protein>
    <submittedName>
        <fullName evidence="2">Uncharacterized protein</fullName>
    </submittedName>
</protein>
<name>A0A166EJB3_9AGAM</name>
<feature type="coiled-coil region" evidence="1">
    <location>
        <begin position="81"/>
        <end position="108"/>
    </location>
</feature>
<reference evidence="2 3" key="1">
    <citation type="journal article" date="2016" name="Mol. Biol. Evol.">
        <title>Comparative Genomics of Early-Diverging Mushroom-Forming Fungi Provides Insights into the Origins of Lignocellulose Decay Capabilities.</title>
        <authorList>
            <person name="Nagy L.G."/>
            <person name="Riley R."/>
            <person name="Tritt A."/>
            <person name="Adam C."/>
            <person name="Daum C."/>
            <person name="Floudas D."/>
            <person name="Sun H."/>
            <person name="Yadav J.S."/>
            <person name="Pangilinan J."/>
            <person name="Larsson K.H."/>
            <person name="Matsuura K."/>
            <person name="Barry K."/>
            <person name="Labutti K."/>
            <person name="Kuo R."/>
            <person name="Ohm R.A."/>
            <person name="Bhattacharya S.S."/>
            <person name="Shirouzu T."/>
            <person name="Yoshinaga Y."/>
            <person name="Martin F.M."/>
            <person name="Grigoriev I.V."/>
            <person name="Hibbett D.S."/>
        </authorList>
    </citation>
    <scope>NUCLEOTIDE SEQUENCE [LARGE SCALE GENOMIC DNA]</scope>
    <source>
        <strain evidence="2 3">CBS 109695</strain>
    </source>
</reference>
<gene>
    <name evidence="2" type="ORF">FIBSPDRAFT_74867</name>
</gene>
<sequence length="204" mass="22711">MPRTGRLSGGRDALALLRLASNVSLDSFLALKRAAASTVSIVEETKKFRWDRKDWDTCALFIESAVINVIQFLGAQDPPQMEDVRHDVDELAKALEQVEAGIHKLQQARGLRRIRIFRNDRQSIRDMKTQIDATLVPFRPLPDAPGVLSESESEQVFARIIERYRDGMVIAISSNHSSASVANQNPSPIISNNDHPVLPATVCQ</sequence>
<accession>A0A166EJB3</accession>
<dbReference type="Proteomes" id="UP000076532">
    <property type="component" value="Unassembled WGS sequence"/>
</dbReference>
<evidence type="ECO:0000313" key="2">
    <source>
        <dbReference type="EMBL" id="KZP15820.1"/>
    </source>
</evidence>
<proteinExistence type="predicted"/>
<evidence type="ECO:0000313" key="3">
    <source>
        <dbReference type="Proteomes" id="UP000076532"/>
    </source>
</evidence>
<dbReference type="EMBL" id="KV417600">
    <property type="protein sequence ID" value="KZP15820.1"/>
    <property type="molecule type" value="Genomic_DNA"/>
</dbReference>
<dbReference type="AlphaFoldDB" id="A0A166EJB3"/>